<gene>
    <name evidence="1" type="ORF">NEQG_02660</name>
</gene>
<dbReference type="AlphaFoldDB" id="I3ED43"/>
<dbReference type="VEuPathDB" id="MicrosporidiaDB:NEQG_02660"/>
<dbReference type="HOGENOM" id="CLU_2334125_0_0_1"/>
<evidence type="ECO:0000313" key="1">
    <source>
        <dbReference type="EMBL" id="EIJ87140.1"/>
    </source>
</evidence>
<protein>
    <submittedName>
        <fullName evidence="1">Uncharacterized protein</fullName>
    </submittedName>
</protein>
<reference evidence="1" key="1">
    <citation type="submission" date="2011-01" db="EMBL/GenBank/DDBJ databases">
        <title>The Genome Sequence of Nematocida parisii strain ERTm3.</title>
        <authorList>
            <consortium name="The Broad Institute Genome Sequencing Platform"/>
            <consortium name="The Broad Institute Genome Sequencing Center for Infectious Disease"/>
            <person name="Cuomo C."/>
            <person name="Troemel E."/>
            <person name="Young S.K."/>
            <person name="Zeng Q."/>
            <person name="Gargeya S."/>
            <person name="Fitzgerald M."/>
            <person name="Haas B."/>
            <person name="Abouelleil A."/>
            <person name="Alvarado L."/>
            <person name="Arachchi H.M."/>
            <person name="Berlin A."/>
            <person name="Chapman S.B."/>
            <person name="Gearin G."/>
            <person name="Goldberg J."/>
            <person name="Griggs A."/>
            <person name="Gujja S."/>
            <person name="Hansen M."/>
            <person name="Heiman D."/>
            <person name="Howarth C."/>
            <person name="Larimer J."/>
            <person name="Lui A."/>
            <person name="MacDonald P.J.P."/>
            <person name="McCowen C."/>
            <person name="Montmayeur A."/>
            <person name="Murphy C."/>
            <person name="Neiman D."/>
            <person name="Pearson M."/>
            <person name="Priest M."/>
            <person name="Roberts A."/>
            <person name="Saif S."/>
            <person name="Shea T."/>
            <person name="Sisk P."/>
            <person name="Stolte C."/>
            <person name="Sykes S."/>
            <person name="Wortman J."/>
            <person name="Nusbaum C."/>
            <person name="Birren B."/>
        </authorList>
    </citation>
    <scope>NUCLEOTIDE SEQUENCE</scope>
    <source>
        <strain evidence="1">ERTm3</strain>
    </source>
</reference>
<proteinExistence type="predicted"/>
<sequence length="98" mass="10793">MERHSDLQVIESIIMYWGIAVFEVHTTPYTGSRDKNTAGGTACMQRGSTHAVGYNTWYLLAHSFVSRGDGIQPIYYPCAVHLLCPNAPVSCLFGSILV</sequence>
<dbReference type="InParanoid" id="I3ED43"/>
<organism evidence="1 2">
    <name type="scientific">Nematocida parisii (strain ERTm3)</name>
    <name type="common">Nematode killer fungus</name>
    <dbReference type="NCBI Taxonomy" id="935791"/>
    <lineage>
        <taxon>Eukaryota</taxon>
        <taxon>Fungi</taxon>
        <taxon>Fungi incertae sedis</taxon>
        <taxon>Microsporidia</taxon>
        <taxon>Nematocida</taxon>
    </lineage>
</organism>
<dbReference type="EMBL" id="GL870887">
    <property type="protein sequence ID" value="EIJ87140.1"/>
    <property type="molecule type" value="Genomic_DNA"/>
</dbReference>
<evidence type="ECO:0000313" key="2">
    <source>
        <dbReference type="Proteomes" id="UP000002872"/>
    </source>
</evidence>
<accession>I3ED43</accession>
<name>I3ED43_NEMP3</name>
<dbReference type="Proteomes" id="UP000002872">
    <property type="component" value="Unassembled WGS sequence"/>
</dbReference>
<keyword evidence="2" id="KW-1185">Reference proteome</keyword>